<dbReference type="SUPFAM" id="SSF51905">
    <property type="entry name" value="FAD/NAD(P)-binding domain"/>
    <property type="match status" value="1"/>
</dbReference>
<dbReference type="InterPro" id="IPR050982">
    <property type="entry name" value="Auxin_biosynth/cation_transpt"/>
</dbReference>
<dbReference type="PANTHER" id="PTHR43539:SF23">
    <property type="entry name" value="FAD-DEPENDENT OXIDOREDUCTASE DOMAIN-CONTAINING PROTEIN 2"/>
    <property type="match status" value="1"/>
</dbReference>
<dbReference type="PRINTS" id="PR00368">
    <property type="entry name" value="FADPNR"/>
</dbReference>
<dbReference type="EMBL" id="CP119083">
    <property type="protein sequence ID" value="WEF31550.1"/>
    <property type="molecule type" value="Genomic_DNA"/>
</dbReference>
<reference evidence="2 3" key="1">
    <citation type="submission" date="2023-02" db="EMBL/GenBank/DDBJ databases">
        <title>Gemone sequence of Telluria chitinolytica ACM 3522T.</title>
        <authorList>
            <person name="Frediansyah A."/>
            <person name="Miess H."/>
            <person name="Gross H."/>
        </authorList>
    </citation>
    <scope>NUCLEOTIDE SEQUENCE [LARGE SCALE GENOMIC DNA]</scope>
    <source>
        <strain evidence="2 3">ACM 3522</strain>
    </source>
</reference>
<keyword evidence="1" id="KW-0560">Oxidoreductase</keyword>
<evidence type="ECO:0000313" key="2">
    <source>
        <dbReference type="EMBL" id="WEF31550.1"/>
    </source>
</evidence>
<dbReference type="Proteomes" id="UP001216510">
    <property type="component" value="Chromosome"/>
</dbReference>
<dbReference type="Pfam" id="PF13738">
    <property type="entry name" value="Pyr_redox_3"/>
    <property type="match status" value="1"/>
</dbReference>
<evidence type="ECO:0000256" key="1">
    <source>
        <dbReference type="ARBA" id="ARBA00023002"/>
    </source>
</evidence>
<gene>
    <name evidence="2" type="ORF">PX653_19085</name>
</gene>
<evidence type="ECO:0000313" key="3">
    <source>
        <dbReference type="Proteomes" id="UP001216510"/>
    </source>
</evidence>
<protein>
    <submittedName>
        <fullName evidence="2">NAD(P)-binding domain-containing protein</fullName>
    </submittedName>
</protein>
<proteinExistence type="predicted"/>
<keyword evidence="3" id="KW-1185">Reference proteome</keyword>
<dbReference type="Gene3D" id="3.50.50.60">
    <property type="entry name" value="FAD/NAD(P)-binding domain"/>
    <property type="match status" value="2"/>
</dbReference>
<organism evidence="2 3">
    <name type="scientific">Pseudoduganella chitinolytica</name>
    <dbReference type="NCBI Taxonomy" id="34070"/>
    <lineage>
        <taxon>Bacteria</taxon>
        <taxon>Pseudomonadati</taxon>
        <taxon>Pseudomonadota</taxon>
        <taxon>Betaproteobacteria</taxon>
        <taxon>Burkholderiales</taxon>
        <taxon>Oxalobacteraceae</taxon>
        <taxon>Telluria group</taxon>
        <taxon>Pseudoduganella</taxon>
    </lineage>
</organism>
<dbReference type="RefSeq" id="WP_277414321.1">
    <property type="nucleotide sequence ID" value="NZ_CP119083.1"/>
</dbReference>
<dbReference type="PRINTS" id="PR00411">
    <property type="entry name" value="PNDRDTASEI"/>
</dbReference>
<accession>A0ABY8B6P2</accession>
<dbReference type="PANTHER" id="PTHR43539">
    <property type="entry name" value="FLAVIN-BINDING MONOOXYGENASE-LIKE PROTEIN (AFU_ORTHOLOGUE AFUA_4G09220)"/>
    <property type="match status" value="1"/>
</dbReference>
<dbReference type="InterPro" id="IPR036188">
    <property type="entry name" value="FAD/NAD-bd_sf"/>
</dbReference>
<name>A0ABY8B6P2_9BURK</name>
<sequence length="521" mass="59141">MTQNTYDYVIVGAGPAGLQLGYFLKQAGRKFIILEAGPGAGTFFKQFPRHRKLISANKVYTGYTDSVRNMRWDWNSLISDDESLLFKNYSREYFPSADVMVDYLQDFAQKHELPVQYDTRVERVSRDGDFILRTTAGETLRAGRVVMATGVSKPYVPDIPGVEHAELYTEMPTDPEDFANQRVLVVGKGNSAFETADNLIGTASRIYVCSPTPITLSWKSKFVGHLRAVNNNFIDTYQLKLQNVMLDAKLVRIDKKDGKLQTTFHYMHADDEVEVMEFDRVLLCTGFRFDASIFDDDCKPELTIKDRFPAQTSAFESTNVKDLYFAGTIMQARDFKKKQSGFVHGFRHNVESLFHVLETRYFGTPWPSERIAATPDALAHAVLARANRSPGIWQQTGFLCDVLVRSADGASFEYYENVVTEYAHESEFGRHKEYYVMTLEFGLDIIYASPDPLAVERIHKDDVARAALSTGIHPIVRRYSYGQLQAEHHVLEDIIPEWDEPEFHVSPLAQFFASAELAQAA</sequence>